<dbReference type="CDD" id="cd02440">
    <property type="entry name" value="AdoMet_MTases"/>
    <property type="match status" value="1"/>
</dbReference>
<dbReference type="SUPFAM" id="SSF53335">
    <property type="entry name" value="S-adenosyl-L-methionine-dependent methyltransferases"/>
    <property type="match status" value="1"/>
</dbReference>
<dbReference type="PANTHER" id="PTHR43591">
    <property type="entry name" value="METHYLTRANSFERASE"/>
    <property type="match status" value="1"/>
</dbReference>
<sequence>MAQQEQWQLEGSAAELYERYLVPAITTLWAADLVDRAAPLSDERVLDVACGTGVVARSAAERMGSGQVVGLDINTGMLAVARSLPRGAGPLIDWHEGSALEMPFPDATFDLVLCQLGLQFFPDRSSALREMFRVLVPNGRLALSVFSAIEHTPAAKALADALDRHLGPGASATKRSEHSLADADELYRLVAGAGFRQVTIHTTTQNIRFPSSKEYVRLQLAATPQAGLVSGMDAGHRDAVIAAIMGDVSSSLAIYSTGGELMFPQEAHVVLARK</sequence>
<dbReference type="GO" id="GO:0009234">
    <property type="term" value="P:menaquinone biosynthetic process"/>
    <property type="evidence" value="ECO:0007669"/>
    <property type="project" value="UniProtKB-KW"/>
</dbReference>
<dbReference type="OrthoDB" id="9765084at2"/>
<dbReference type="PANTHER" id="PTHR43591:SF24">
    <property type="entry name" value="2-METHOXY-6-POLYPRENYL-1,4-BENZOQUINOL METHYLASE, MITOCHONDRIAL"/>
    <property type="match status" value="1"/>
</dbReference>
<gene>
    <name evidence="6" type="ORF">CIT26_13480</name>
</gene>
<dbReference type="AlphaFoldDB" id="A0A271LMZ8"/>
<evidence type="ECO:0000256" key="1">
    <source>
        <dbReference type="ARBA" id="ARBA00022428"/>
    </source>
</evidence>
<dbReference type="PROSITE" id="PS51608">
    <property type="entry name" value="SAM_MT_UBIE"/>
    <property type="match status" value="1"/>
</dbReference>
<dbReference type="InterPro" id="IPR029063">
    <property type="entry name" value="SAM-dependent_MTases_sf"/>
</dbReference>
<dbReference type="EMBL" id="NPKJ01000041">
    <property type="protein sequence ID" value="PAQ09532.1"/>
    <property type="molecule type" value="Genomic_DNA"/>
</dbReference>
<comment type="caution">
    <text evidence="6">The sequence shown here is derived from an EMBL/GenBank/DDBJ whole genome shotgun (WGS) entry which is preliminary data.</text>
</comment>
<reference evidence="6 7" key="1">
    <citation type="submission" date="2017-08" db="EMBL/GenBank/DDBJ databases">
        <title>Mesorhizobium wenxinae sp. nov., a novel rhizobial species isolated from root nodules of chickpea (Cicer arietinum L.).</title>
        <authorList>
            <person name="Zhang J."/>
        </authorList>
    </citation>
    <scope>NUCLEOTIDE SEQUENCE [LARGE SCALE GENOMIC DNA]</scope>
    <source>
        <strain evidence="6 7">SDW018</strain>
    </source>
</reference>
<keyword evidence="3" id="KW-0808">Transferase</keyword>
<evidence type="ECO:0000259" key="5">
    <source>
        <dbReference type="Pfam" id="PF08241"/>
    </source>
</evidence>
<protein>
    <submittedName>
        <fullName evidence="6">Transposase</fullName>
    </submittedName>
</protein>
<evidence type="ECO:0000313" key="6">
    <source>
        <dbReference type="EMBL" id="PAQ09532.1"/>
    </source>
</evidence>
<evidence type="ECO:0000256" key="2">
    <source>
        <dbReference type="ARBA" id="ARBA00022603"/>
    </source>
</evidence>
<evidence type="ECO:0000313" key="7">
    <source>
        <dbReference type="Proteomes" id="UP000216442"/>
    </source>
</evidence>
<organism evidence="6 7">
    <name type="scientific">Mesorhizobium temperatum</name>
    <dbReference type="NCBI Taxonomy" id="241416"/>
    <lineage>
        <taxon>Bacteria</taxon>
        <taxon>Pseudomonadati</taxon>
        <taxon>Pseudomonadota</taxon>
        <taxon>Alphaproteobacteria</taxon>
        <taxon>Hyphomicrobiales</taxon>
        <taxon>Phyllobacteriaceae</taxon>
        <taxon>Mesorhizobium</taxon>
    </lineage>
</organism>
<keyword evidence="4" id="KW-0949">S-adenosyl-L-methionine</keyword>
<feature type="domain" description="Methyltransferase type 11" evidence="5">
    <location>
        <begin position="46"/>
        <end position="142"/>
    </location>
</feature>
<accession>A0A271LMZ8</accession>
<dbReference type="InterPro" id="IPR004033">
    <property type="entry name" value="UbiE/COQ5_MeTrFase"/>
</dbReference>
<keyword evidence="1" id="KW-0474">Menaquinone biosynthesis</keyword>
<dbReference type="RefSeq" id="WP_095493030.1">
    <property type="nucleotide sequence ID" value="NZ_NPKJ01000041.1"/>
</dbReference>
<keyword evidence="7" id="KW-1185">Reference proteome</keyword>
<dbReference type="GO" id="GO:0008757">
    <property type="term" value="F:S-adenosylmethionine-dependent methyltransferase activity"/>
    <property type="evidence" value="ECO:0007669"/>
    <property type="project" value="InterPro"/>
</dbReference>
<dbReference type="Pfam" id="PF08241">
    <property type="entry name" value="Methyltransf_11"/>
    <property type="match status" value="1"/>
</dbReference>
<proteinExistence type="predicted"/>
<evidence type="ECO:0000256" key="3">
    <source>
        <dbReference type="ARBA" id="ARBA00022679"/>
    </source>
</evidence>
<name>A0A271LMZ8_9HYPH</name>
<dbReference type="GO" id="GO:0032259">
    <property type="term" value="P:methylation"/>
    <property type="evidence" value="ECO:0007669"/>
    <property type="project" value="UniProtKB-KW"/>
</dbReference>
<dbReference type="InterPro" id="IPR013216">
    <property type="entry name" value="Methyltransf_11"/>
</dbReference>
<dbReference type="Gene3D" id="3.40.50.150">
    <property type="entry name" value="Vaccinia Virus protein VP39"/>
    <property type="match status" value="1"/>
</dbReference>
<keyword evidence="2" id="KW-0489">Methyltransferase</keyword>
<evidence type="ECO:0000256" key="4">
    <source>
        <dbReference type="ARBA" id="ARBA00022691"/>
    </source>
</evidence>
<dbReference type="Proteomes" id="UP000216442">
    <property type="component" value="Unassembled WGS sequence"/>
</dbReference>